<evidence type="ECO:0000259" key="4">
    <source>
        <dbReference type="Pfam" id="PF01168"/>
    </source>
</evidence>
<protein>
    <recommendedName>
        <fullName evidence="2">Pyridoxal phosphate homeostasis protein</fullName>
        <shortName evidence="2">PLP homeostasis protein</shortName>
    </recommendedName>
</protein>
<gene>
    <name evidence="5" type="ORF">FEG63_29145</name>
</gene>
<dbReference type="PIRSF" id="PIRSF004848">
    <property type="entry name" value="YBL036c_PLPDEIII"/>
    <property type="match status" value="1"/>
</dbReference>
<comment type="caution">
    <text evidence="5">The sequence shown here is derived from an EMBL/GenBank/DDBJ whole genome shotgun (WGS) entry which is preliminary data.</text>
</comment>
<dbReference type="InterPro" id="IPR011078">
    <property type="entry name" value="PyrdxlP_homeostasis"/>
</dbReference>
<keyword evidence="1 2" id="KW-0663">Pyridoxal phosphate</keyword>
<proteinExistence type="inferred from homology"/>
<dbReference type="Pfam" id="PF01168">
    <property type="entry name" value="Ala_racemase_N"/>
    <property type="match status" value="1"/>
</dbReference>
<comment type="similarity">
    <text evidence="2 3">Belongs to the pyridoxal phosphate-binding protein YggS/PROSC family.</text>
</comment>
<feature type="modified residue" description="N6-(pyridoxal phosphate)lysine" evidence="2">
    <location>
        <position position="43"/>
    </location>
</feature>
<dbReference type="SUPFAM" id="SSF51419">
    <property type="entry name" value="PLP-binding barrel"/>
    <property type="match status" value="1"/>
</dbReference>
<feature type="domain" description="Alanine racemase N-terminal" evidence="4">
    <location>
        <begin position="16"/>
        <end position="244"/>
    </location>
</feature>
<evidence type="ECO:0000313" key="5">
    <source>
        <dbReference type="EMBL" id="NTY63593.1"/>
    </source>
</evidence>
<reference evidence="5 6" key="1">
    <citation type="submission" date="2019-05" db="EMBL/GenBank/DDBJ databases">
        <title>Mycolicibacterium sphagni ENV482 genome assembly.</title>
        <authorList>
            <person name="Chen W."/>
            <person name="Faulkner N.W."/>
            <person name="Hyman M.R."/>
        </authorList>
    </citation>
    <scope>NUCLEOTIDE SEQUENCE [LARGE SCALE GENOMIC DNA]</scope>
    <source>
        <strain evidence="5 6">ENV482</strain>
    </source>
</reference>
<organism evidence="5 6">
    <name type="scientific">Mycolicibacterium sphagni</name>
    <dbReference type="NCBI Taxonomy" id="1786"/>
    <lineage>
        <taxon>Bacteria</taxon>
        <taxon>Bacillati</taxon>
        <taxon>Actinomycetota</taxon>
        <taxon>Actinomycetes</taxon>
        <taxon>Mycobacteriales</taxon>
        <taxon>Mycobacteriaceae</taxon>
        <taxon>Mycolicibacterium</taxon>
    </lineage>
</organism>
<dbReference type="PANTHER" id="PTHR10146:SF14">
    <property type="entry name" value="PYRIDOXAL PHOSPHATE HOMEOSTASIS PROTEIN"/>
    <property type="match status" value="1"/>
</dbReference>
<dbReference type="NCBIfam" id="TIGR00044">
    <property type="entry name" value="YggS family pyridoxal phosphate-dependent enzyme"/>
    <property type="match status" value="1"/>
</dbReference>
<sequence length="248" mass="25624">MTGAATREADLATALAALQDRLADAAKAAGRDLNDIELLPITKFFPATDVAILWRLGCRAFGESREQEASAKIAEFGELTGAPDVRWDMVGQIQSNKAKAVAAWADTVHSLSTAKVAAALDRGAAHAIDEGIRTAPVRVFVQISLDGDTSRGGVDVGDPDAVDALCAAVDDAGALQLVGLMAIPPLGVDADTAFAALAAEHRRVVHNHPDATELSAGMSGDLEAAVRHGSTCVRVGTALMGQRPLTSP</sequence>
<dbReference type="PANTHER" id="PTHR10146">
    <property type="entry name" value="PROLINE SYNTHETASE CO-TRANSCRIBED BACTERIAL HOMOLOG PROTEIN"/>
    <property type="match status" value="1"/>
</dbReference>
<dbReference type="Gene3D" id="3.20.20.10">
    <property type="entry name" value="Alanine racemase"/>
    <property type="match status" value="1"/>
</dbReference>
<accession>A0ABX2K0R2</accession>
<evidence type="ECO:0000256" key="2">
    <source>
        <dbReference type="HAMAP-Rule" id="MF_02087"/>
    </source>
</evidence>
<dbReference type="InterPro" id="IPR029066">
    <property type="entry name" value="PLP-binding_barrel"/>
</dbReference>
<dbReference type="HAMAP" id="MF_02087">
    <property type="entry name" value="PLP_homeostasis"/>
    <property type="match status" value="1"/>
</dbReference>
<dbReference type="InterPro" id="IPR001608">
    <property type="entry name" value="Ala_racemase_N"/>
</dbReference>
<evidence type="ECO:0000256" key="1">
    <source>
        <dbReference type="ARBA" id="ARBA00022898"/>
    </source>
</evidence>
<dbReference type="RefSeq" id="WP_174401169.1">
    <property type="nucleotide sequence ID" value="NZ_VBSB01000035.1"/>
</dbReference>
<dbReference type="Proteomes" id="UP000708347">
    <property type="component" value="Unassembled WGS sequence"/>
</dbReference>
<keyword evidence="6" id="KW-1185">Reference proteome</keyword>
<comment type="function">
    <text evidence="2">Pyridoxal 5'-phosphate (PLP)-binding protein, which is involved in PLP homeostasis.</text>
</comment>
<evidence type="ECO:0000256" key="3">
    <source>
        <dbReference type="RuleBase" id="RU004514"/>
    </source>
</evidence>
<evidence type="ECO:0000313" key="6">
    <source>
        <dbReference type="Proteomes" id="UP000708347"/>
    </source>
</evidence>
<name>A0ABX2K0R2_9MYCO</name>
<dbReference type="EMBL" id="VBSB01000035">
    <property type="protein sequence ID" value="NTY63593.1"/>
    <property type="molecule type" value="Genomic_DNA"/>
</dbReference>